<reference evidence="1" key="1">
    <citation type="journal article" date="2021" name="Proc. Natl. Acad. Sci. U.S.A.">
        <title>A Catalog of Tens of Thousands of Viruses from Human Metagenomes Reveals Hidden Associations with Chronic Diseases.</title>
        <authorList>
            <person name="Tisza M.J."/>
            <person name="Buck C.B."/>
        </authorList>
    </citation>
    <scope>NUCLEOTIDE SEQUENCE</scope>
    <source>
        <strain evidence="1">CtnFV5</strain>
    </source>
</reference>
<proteinExistence type="predicted"/>
<dbReference type="EMBL" id="BK014647">
    <property type="protein sequence ID" value="DAD65712.1"/>
    <property type="molecule type" value="Genomic_DNA"/>
</dbReference>
<evidence type="ECO:0000313" key="1">
    <source>
        <dbReference type="EMBL" id="DAD65712.1"/>
    </source>
</evidence>
<sequence>MEIFQMIKQIAEANKEGFTVSLLDFRTPKKGYCVAMKMTQNSFGDEGLKRVIEVAMQSTYVVGGWYDREGKQFYYDCVMIVDDLPTALELGRANEQLAIFDLTKANVIEL</sequence>
<protein>
    <submittedName>
        <fullName evidence="1">Uncharacterized protein</fullName>
    </submittedName>
</protein>
<organism evidence="1">
    <name type="scientific">Siphoviridae sp. ctnFV5</name>
    <dbReference type="NCBI Taxonomy" id="2823600"/>
    <lineage>
        <taxon>Viruses</taxon>
        <taxon>Duplodnaviria</taxon>
        <taxon>Heunggongvirae</taxon>
        <taxon>Uroviricota</taxon>
        <taxon>Caudoviricetes</taxon>
    </lineage>
</organism>
<accession>A0A8S5L710</accession>
<name>A0A8S5L710_9CAUD</name>